<dbReference type="Pfam" id="PF00072">
    <property type="entry name" value="Response_reg"/>
    <property type="match status" value="1"/>
</dbReference>
<evidence type="ECO:0000313" key="14">
    <source>
        <dbReference type="Proteomes" id="UP000886520"/>
    </source>
</evidence>
<dbReference type="InterPro" id="IPR011006">
    <property type="entry name" value="CheY-like_superfamily"/>
</dbReference>
<evidence type="ECO:0000256" key="2">
    <source>
        <dbReference type="ARBA" id="ARBA00022553"/>
    </source>
</evidence>
<dbReference type="GO" id="GO:0009736">
    <property type="term" value="P:cytokinin-activated signaling pathway"/>
    <property type="evidence" value="ECO:0007669"/>
    <property type="project" value="InterPro"/>
</dbReference>
<keyword evidence="8" id="KW-0539">Nucleus</keyword>
<evidence type="ECO:0000256" key="3">
    <source>
        <dbReference type="ARBA" id="ARBA00023012"/>
    </source>
</evidence>
<keyword evidence="3" id="KW-0902">Two-component regulatory system</keyword>
<keyword evidence="7" id="KW-0804">Transcription</keyword>
<evidence type="ECO:0000256" key="7">
    <source>
        <dbReference type="ARBA" id="ARBA00023163"/>
    </source>
</evidence>
<evidence type="ECO:0000313" key="13">
    <source>
        <dbReference type="EMBL" id="KAI5072849.1"/>
    </source>
</evidence>
<dbReference type="InterPro" id="IPR001789">
    <property type="entry name" value="Sig_transdc_resp-reg_receiver"/>
</dbReference>
<dbReference type="NCBIfam" id="TIGR01557">
    <property type="entry name" value="myb_SHAQKYF"/>
    <property type="match status" value="1"/>
</dbReference>
<dbReference type="CDD" id="cd17584">
    <property type="entry name" value="REC_typeB_ARR-like"/>
    <property type="match status" value="1"/>
</dbReference>
<accession>A0A9D4ZEW2</accession>
<dbReference type="PROSITE" id="PS50110">
    <property type="entry name" value="RESPONSE_REGULATORY"/>
    <property type="match status" value="1"/>
</dbReference>
<dbReference type="Gene3D" id="1.10.10.60">
    <property type="entry name" value="Homeodomain-like"/>
    <property type="match status" value="1"/>
</dbReference>
<dbReference type="Gene3D" id="3.40.50.2300">
    <property type="match status" value="1"/>
</dbReference>
<evidence type="ECO:0000256" key="1">
    <source>
        <dbReference type="ARBA" id="ARBA00004123"/>
    </source>
</evidence>
<feature type="region of interest" description="Disordered" evidence="10">
    <location>
        <begin position="1"/>
        <end position="23"/>
    </location>
</feature>
<dbReference type="InterPro" id="IPR009057">
    <property type="entry name" value="Homeodomain-like_sf"/>
</dbReference>
<keyword evidence="4" id="KW-0805">Transcription regulation</keyword>
<dbReference type="Proteomes" id="UP000886520">
    <property type="component" value="Chromosome 12"/>
</dbReference>
<evidence type="ECO:0000259" key="11">
    <source>
        <dbReference type="PROSITE" id="PS50110"/>
    </source>
</evidence>
<evidence type="ECO:0000256" key="5">
    <source>
        <dbReference type="ARBA" id="ARBA00023125"/>
    </source>
</evidence>
<comment type="subcellular location">
    <subcellularLocation>
        <location evidence="1">Nucleus</location>
    </subcellularLocation>
</comment>
<dbReference type="GO" id="GO:0003700">
    <property type="term" value="F:DNA-binding transcription factor activity"/>
    <property type="evidence" value="ECO:0007669"/>
    <property type="project" value="InterPro"/>
</dbReference>
<organism evidence="13 14">
    <name type="scientific">Adiantum capillus-veneris</name>
    <name type="common">Maidenhair fern</name>
    <dbReference type="NCBI Taxonomy" id="13818"/>
    <lineage>
        <taxon>Eukaryota</taxon>
        <taxon>Viridiplantae</taxon>
        <taxon>Streptophyta</taxon>
        <taxon>Embryophyta</taxon>
        <taxon>Tracheophyta</taxon>
        <taxon>Polypodiopsida</taxon>
        <taxon>Polypodiidae</taxon>
        <taxon>Polypodiales</taxon>
        <taxon>Pteridineae</taxon>
        <taxon>Pteridaceae</taxon>
        <taxon>Vittarioideae</taxon>
        <taxon>Adiantum</taxon>
    </lineage>
</organism>
<dbReference type="InterPro" id="IPR017053">
    <property type="entry name" value="Response_reg_B-typ_pln"/>
</dbReference>
<dbReference type="PANTHER" id="PTHR43874:SF7">
    <property type="entry name" value="TWO-COMPONENT RESPONSE REGULATOR ARR10"/>
    <property type="match status" value="1"/>
</dbReference>
<comment type="caution">
    <text evidence="13">The sequence shown here is derived from an EMBL/GenBank/DDBJ whole genome shotgun (WGS) entry which is preliminary data.</text>
</comment>
<dbReference type="GO" id="GO:0005634">
    <property type="term" value="C:nucleus"/>
    <property type="evidence" value="ECO:0007669"/>
    <property type="project" value="UniProtKB-SubCell"/>
</dbReference>
<evidence type="ECO:0008006" key="15">
    <source>
        <dbReference type="Google" id="ProtNLM"/>
    </source>
</evidence>
<evidence type="ECO:0000256" key="9">
    <source>
        <dbReference type="PROSITE-ProRule" id="PRU00169"/>
    </source>
</evidence>
<name>A0A9D4ZEW2_ADICA</name>
<proteinExistence type="predicted"/>
<dbReference type="GO" id="GO:0003677">
    <property type="term" value="F:DNA binding"/>
    <property type="evidence" value="ECO:0007669"/>
    <property type="project" value="UniProtKB-KW"/>
</dbReference>
<dbReference type="GO" id="GO:0000160">
    <property type="term" value="P:phosphorelay signal transduction system"/>
    <property type="evidence" value="ECO:0007669"/>
    <property type="project" value="UniProtKB-KW"/>
</dbReference>
<evidence type="ECO:0000256" key="4">
    <source>
        <dbReference type="ARBA" id="ARBA00023015"/>
    </source>
</evidence>
<evidence type="ECO:0000256" key="8">
    <source>
        <dbReference type="ARBA" id="ARBA00023242"/>
    </source>
</evidence>
<dbReference type="InterPro" id="IPR045279">
    <property type="entry name" value="ARR-like"/>
</dbReference>
<feature type="compositionally biased region" description="Polar residues" evidence="10">
    <location>
        <begin position="1"/>
        <end position="10"/>
    </location>
</feature>
<evidence type="ECO:0000259" key="12">
    <source>
        <dbReference type="PROSITE" id="PS51294"/>
    </source>
</evidence>
<dbReference type="SMART" id="SM00448">
    <property type="entry name" value="REC"/>
    <property type="match status" value="1"/>
</dbReference>
<gene>
    <name evidence="13" type="ORF">GOP47_0012955</name>
</gene>
<dbReference type="OrthoDB" id="60033at2759"/>
<keyword evidence="14" id="KW-1185">Reference proteome</keyword>
<dbReference type="FunFam" id="1.10.10.60:FF:000007">
    <property type="entry name" value="Two-component response regulator"/>
    <property type="match status" value="1"/>
</dbReference>
<feature type="compositionally biased region" description="Acidic residues" evidence="10">
    <location>
        <begin position="209"/>
        <end position="220"/>
    </location>
</feature>
<dbReference type="EMBL" id="JABFUD020000012">
    <property type="protein sequence ID" value="KAI5072849.1"/>
    <property type="molecule type" value="Genomic_DNA"/>
</dbReference>
<feature type="domain" description="HTH myb-type" evidence="12">
    <location>
        <begin position="223"/>
        <end position="282"/>
    </location>
</feature>
<dbReference type="AlphaFoldDB" id="A0A9D4ZEW2"/>
<dbReference type="Pfam" id="PF00249">
    <property type="entry name" value="Myb_DNA-binding"/>
    <property type="match status" value="1"/>
</dbReference>
<sequence length="751" mass="80007">MATVTTSHSCLTPAASTSSISSSSRGCAKAADATSSDTFPAGLRVLVVDDDPICLLILDRMLRHCQYQVTTSGRATEALAMLRENRNSFDVILSDVYMPDMDGFKLLELVGLEMDLPVIMMSANGETSAVMKGIKHGACDYLLKPVRMEELRNIWQHVVRKKWRSSGKTMSHEADKTRQIVDEGEHTSSANEGQDGAWRQSKKRKEIKEEEDEVDLENDDPSSTKKQRVVWSVELHQQFVNAVNQLGLDKAVPKRILELMSVQGLTRENVASHLQKYRLYLKRISGVAHQSASGLNPPFPVGTDANFGSVSAAGLAGLNELRNLAGPSSSALVSSLRSGPLGRLNPTNLGMTNLDPSMLLQLAALQGAGHGALTRPSALPSGGQNIMNVQGSFQVGSNDISQLQASQLGAFAGSLDKGLPGLSVLQQQQLATMARLGELGQLPGVGNNASLANSNTNALLVQTLQKQHAGGHLTSSKASLPMATSTGLGVQQGISVDIDPWATSPLTGSNSGSLRLLSAQSMANSAAALNPLGRATEVDSRNMHIPNGGNVAAATVSSPSMSAGLDELAGSGRIRDVGASVLATNEGLRQSYASKFALFSGLKQEQEPYPGQRTQGLWQGLDTSQEQGHFHDRHIQSPSYSQSFSGGQNLMLGMGQDQSQAFTPRFSAGFAGNALDNAQLKAFQVRSTHGDSLRAADGSSKLKEEGHLWLQEPLSDELLTIVLKQQQEGLGLTESELGGPDGYAMDNMYVK</sequence>
<dbReference type="InterPro" id="IPR006447">
    <property type="entry name" value="Myb_dom_plants"/>
</dbReference>
<evidence type="ECO:0000256" key="10">
    <source>
        <dbReference type="SAM" id="MobiDB-lite"/>
    </source>
</evidence>
<keyword evidence="2 9" id="KW-0597">Phosphoprotein</keyword>
<dbReference type="SUPFAM" id="SSF52172">
    <property type="entry name" value="CheY-like"/>
    <property type="match status" value="1"/>
</dbReference>
<dbReference type="PIRSF" id="PIRSF036392">
    <property type="entry name" value="RR_ARR_type-B"/>
    <property type="match status" value="1"/>
</dbReference>
<keyword evidence="5" id="KW-0238">DNA-binding</keyword>
<dbReference type="PROSITE" id="PS51294">
    <property type="entry name" value="HTH_MYB"/>
    <property type="match status" value="1"/>
</dbReference>
<dbReference type="SUPFAM" id="SSF46689">
    <property type="entry name" value="Homeodomain-like"/>
    <property type="match status" value="1"/>
</dbReference>
<evidence type="ECO:0000256" key="6">
    <source>
        <dbReference type="ARBA" id="ARBA00023159"/>
    </source>
</evidence>
<feature type="region of interest" description="Disordered" evidence="10">
    <location>
        <begin position="166"/>
        <end position="225"/>
    </location>
</feature>
<dbReference type="InterPro" id="IPR001005">
    <property type="entry name" value="SANT/Myb"/>
</dbReference>
<protein>
    <recommendedName>
        <fullName evidence="15">Two-component response regulator</fullName>
    </recommendedName>
</protein>
<feature type="compositionally biased region" description="Basic and acidic residues" evidence="10">
    <location>
        <begin position="170"/>
        <end position="186"/>
    </location>
</feature>
<dbReference type="InterPro" id="IPR017930">
    <property type="entry name" value="Myb_dom"/>
</dbReference>
<keyword evidence="6" id="KW-0010">Activator</keyword>
<feature type="modified residue" description="4-aspartylphosphate" evidence="9">
    <location>
        <position position="95"/>
    </location>
</feature>
<dbReference type="PANTHER" id="PTHR43874">
    <property type="entry name" value="TWO-COMPONENT RESPONSE REGULATOR"/>
    <property type="match status" value="1"/>
</dbReference>
<reference evidence="13" key="1">
    <citation type="submission" date="2021-01" db="EMBL/GenBank/DDBJ databases">
        <title>Adiantum capillus-veneris genome.</title>
        <authorList>
            <person name="Fang Y."/>
            <person name="Liao Q."/>
        </authorList>
    </citation>
    <scope>NUCLEOTIDE SEQUENCE</scope>
    <source>
        <strain evidence="13">H3</strain>
        <tissue evidence="13">Leaf</tissue>
    </source>
</reference>
<feature type="domain" description="Response regulatory" evidence="11">
    <location>
        <begin position="44"/>
        <end position="159"/>
    </location>
</feature>